<dbReference type="InterPro" id="IPR003807">
    <property type="entry name" value="DUF202"/>
</dbReference>
<keyword evidence="8" id="KW-1185">Reference proteome</keyword>
<keyword evidence="2 5" id="KW-0812">Transmembrane</keyword>
<reference evidence="8" key="1">
    <citation type="journal article" date="2019" name="Int. J. Syst. Evol. Microbiol.">
        <title>The Global Catalogue of Microorganisms (GCM) 10K type strain sequencing project: providing services to taxonomists for standard genome sequencing and annotation.</title>
        <authorList>
            <consortium name="The Broad Institute Genomics Platform"/>
            <consortium name="The Broad Institute Genome Sequencing Center for Infectious Disease"/>
            <person name="Wu L."/>
            <person name="Ma J."/>
        </authorList>
    </citation>
    <scope>NUCLEOTIDE SEQUENCE [LARGE SCALE GENOMIC DNA]</scope>
    <source>
        <strain evidence="8">JCM 16026</strain>
    </source>
</reference>
<dbReference type="Proteomes" id="UP001501599">
    <property type="component" value="Unassembled WGS sequence"/>
</dbReference>
<proteinExistence type="predicted"/>
<comment type="caution">
    <text evidence="7">The sequence shown here is derived from an EMBL/GenBank/DDBJ whole genome shotgun (WGS) entry which is preliminary data.</text>
</comment>
<organism evidence="7 8">
    <name type="scientific">Agrococcus versicolor</name>
    <dbReference type="NCBI Taxonomy" id="501482"/>
    <lineage>
        <taxon>Bacteria</taxon>
        <taxon>Bacillati</taxon>
        <taxon>Actinomycetota</taxon>
        <taxon>Actinomycetes</taxon>
        <taxon>Micrococcales</taxon>
        <taxon>Microbacteriaceae</taxon>
        <taxon>Agrococcus</taxon>
    </lineage>
</organism>
<dbReference type="RefSeq" id="WP_425546265.1">
    <property type="nucleotide sequence ID" value="NZ_BAAAQT010000001.1"/>
</dbReference>
<feature type="transmembrane region" description="Helical" evidence="5">
    <location>
        <begin position="43"/>
        <end position="63"/>
    </location>
</feature>
<name>A0ABP5M8B7_9MICO</name>
<comment type="subcellular location">
    <subcellularLocation>
        <location evidence="1">Endomembrane system</location>
        <topology evidence="1">Multi-pass membrane protein</topology>
    </subcellularLocation>
</comment>
<protein>
    <recommendedName>
        <fullName evidence="6">DUF202 domain-containing protein</fullName>
    </recommendedName>
</protein>
<sequence>MVLTVYDAGLQAERTLLAWHRTCLAVAVGSAIGARLLASHAGIPGFALGLMGLALAGAAWFGAHRRYGRAHRSLMAADRLAHGAGALALLSAASLLLACTAGGVVAMLGAQR</sequence>
<evidence type="ECO:0000313" key="7">
    <source>
        <dbReference type="EMBL" id="GAA2170342.1"/>
    </source>
</evidence>
<evidence type="ECO:0000256" key="5">
    <source>
        <dbReference type="SAM" id="Phobius"/>
    </source>
</evidence>
<accession>A0ABP5M8B7</accession>
<evidence type="ECO:0000256" key="2">
    <source>
        <dbReference type="ARBA" id="ARBA00022692"/>
    </source>
</evidence>
<feature type="transmembrane region" description="Helical" evidence="5">
    <location>
        <begin position="84"/>
        <end position="110"/>
    </location>
</feature>
<evidence type="ECO:0000256" key="3">
    <source>
        <dbReference type="ARBA" id="ARBA00022989"/>
    </source>
</evidence>
<evidence type="ECO:0000256" key="1">
    <source>
        <dbReference type="ARBA" id="ARBA00004127"/>
    </source>
</evidence>
<gene>
    <name evidence="7" type="ORF">GCM10009846_00350</name>
</gene>
<dbReference type="Pfam" id="PF02656">
    <property type="entry name" value="DUF202"/>
    <property type="match status" value="1"/>
</dbReference>
<dbReference type="EMBL" id="BAAAQT010000001">
    <property type="protein sequence ID" value="GAA2170342.1"/>
    <property type="molecule type" value="Genomic_DNA"/>
</dbReference>
<evidence type="ECO:0000256" key="4">
    <source>
        <dbReference type="ARBA" id="ARBA00023136"/>
    </source>
</evidence>
<keyword evidence="4 5" id="KW-0472">Membrane</keyword>
<feature type="domain" description="DUF202" evidence="6">
    <location>
        <begin position="8"/>
        <end position="72"/>
    </location>
</feature>
<evidence type="ECO:0000259" key="6">
    <source>
        <dbReference type="Pfam" id="PF02656"/>
    </source>
</evidence>
<evidence type="ECO:0000313" key="8">
    <source>
        <dbReference type="Proteomes" id="UP001501599"/>
    </source>
</evidence>
<keyword evidence="3 5" id="KW-1133">Transmembrane helix</keyword>